<organism evidence="1 2">
    <name type="scientific">Enorma phocaeensis</name>
    <dbReference type="NCBI Taxonomy" id="1871019"/>
    <lineage>
        <taxon>Bacteria</taxon>
        <taxon>Bacillati</taxon>
        <taxon>Actinomycetota</taxon>
        <taxon>Coriobacteriia</taxon>
        <taxon>Coriobacteriales</taxon>
        <taxon>Coriobacteriaceae</taxon>
        <taxon>Enorma</taxon>
    </lineage>
</organism>
<evidence type="ECO:0000313" key="2">
    <source>
        <dbReference type="Proteomes" id="UP000753256"/>
    </source>
</evidence>
<reference evidence="1" key="2">
    <citation type="submission" date="2021-09" db="EMBL/GenBank/DDBJ databases">
        <authorList>
            <person name="Gilroy R."/>
        </authorList>
    </citation>
    <scope>NUCLEOTIDE SEQUENCE</scope>
    <source>
        <strain evidence="1">ChiHjej13B12-9602</strain>
    </source>
</reference>
<gene>
    <name evidence="1" type="ORF">K8V70_07235</name>
</gene>
<dbReference type="AlphaFoldDB" id="A0A921IUW4"/>
<dbReference type="EMBL" id="DYUZ01000029">
    <property type="protein sequence ID" value="HJG37633.1"/>
    <property type="molecule type" value="Genomic_DNA"/>
</dbReference>
<dbReference type="Pfam" id="PF13707">
    <property type="entry name" value="RloB"/>
    <property type="match status" value="1"/>
</dbReference>
<reference evidence="1" key="1">
    <citation type="journal article" date="2021" name="PeerJ">
        <title>Extensive microbial diversity within the chicken gut microbiome revealed by metagenomics and culture.</title>
        <authorList>
            <person name="Gilroy R."/>
            <person name="Ravi A."/>
            <person name="Getino M."/>
            <person name="Pursley I."/>
            <person name="Horton D.L."/>
            <person name="Alikhan N.F."/>
            <person name="Baker D."/>
            <person name="Gharbi K."/>
            <person name="Hall N."/>
            <person name="Watson M."/>
            <person name="Adriaenssens E.M."/>
            <person name="Foster-Nyarko E."/>
            <person name="Jarju S."/>
            <person name="Secka A."/>
            <person name="Antonio M."/>
            <person name="Oren A."/>
            <person name="Chaudhuri R.R."/>
            <person name="La Ragione R."/>
            <person name="Hildebrand F."/>
            <person name="Pallen M.J."/>
        </authorList>
    </citation>
    <scope>NUCLEOTIDE SEQUENCE</scope>
    <source>
        <strain evidence="1">ChiHjej13B12-9602</strain>
    </source>
</reference>
<protein>
    <submittedName>
        <fullName evidence="1">RloB family protein</fullName>
    </submittedName>
</protein>
<accession>A0A921IUW4</accession>
<comment type="caution">
    <text evidence="1">The sequence shown here is derived from an EMBL/GenBank/DDBJ whole genome shotgun (WGS) entry which is preliminary data.</text>
</comment>
<dbReference type="Proteomes" id="UP000753256">
    <property type="component" value="Unassembled WGS sequence"/>
</dbReference>
<evidence type="ECO:0000313" key="1">
    <source>
        <dbReference type="EMBL" id="HJG37633.1"/>
    </source>
</evidence>
<dbReference type="RefSeq" id="WP_423767116.1">
    <property type="nucleotide sequence ID" value="NZ_DYUZ01000029.1"/>
</dbReference>
<dbReference type="InterPro" id="IPR025591">
    <property type="entry name" value="RloB"/>
</dbReference>
<sequence length="203" mass="23447">MARVQTRSKPTKTAKKALFVCVEGYTEKDYFDALRKKLRISPKLMHVKKCSGTSVANIASELKRARRNELRDMPDLRYDEFWGVVDTEWKTDWKGYAVRPKRPERSDSRPIIWAVSSASFERWILLHFEANPPKRNGHDSADYVGHYLSGYSSANKRLNEKQCELLLTNTAQALENAAAWREHHESEDNFTDVDLLVRSVMGV</sequence>
<name>A0A921IUW4_9ACTN</name>
<proteinExistence type="predicted"/>